<dbReference type="AlphaFoldDB" id="A0A1Y1SF16"/>
<keyword evidence="1" id="KW-0678">Repressor</keyword>
<dbReference type="SUPFAM" id="SSF55021">
    <property type="entry name" value="ACT-like"/>
    <property type="match status" value="1"/>
</dbReference>
<dbReference type="Proteomes" id="UP000192342">
    <property type="component" value="Unassembled WGS sequence"/>
</dbReference>
<keyword evidence="1" id="KW-0804">Transcription</keyword>
<comment type="caution">
    <text evidence="2">The sequence shown here is derived from an EMBL/GenBank/DDBJ whole genome shotgun (WGS) entry which is preliminary data.</text>
</comment>
<keyword evidence="3" id="KW-1185">Reference proteome</keyword>
<dbReference type="EMBL" id="AQQV01000001">
    <property type="protein sequence ID" value="ORE88255.1"/>
    <property type="molecule type" value="Genomic_DNA"/>
</dbReference>
<dbReference type="PANTHER" id="PTHR34875">
    <property type="entry name" value="UPF0237 PROTEIN MJ1558"/>
    <property type="match status" value="1"/>
</dbReference>
<dbReference type="Pfam" id="PF13740">
    <property type="entry name" value="ACT_6"/>
    <property type="match status" value="1"/>
</dbReference>
<evidence type="ECO:0000313" key="3">
    <source>
        <dbReference type="Proteomes" id="UP000192342"/>
    </source>
</evidence>
<reference evidence="2 3" key="1">
    <citation type="submission" date="2013-04" db="EMBL/GenBank/DDBJ databases">
        <title>Oceanococcus atlanticus 22II-S10r2 Genome Sequencing.</title>
        <authorList>
            <person name="Lai Q."/>
            <person name="Li G."/>
            <person name="Shao Z."/>
        </authorList>
    </citation>
    <scope>NUCLEOTIDE SEQUENCE [LARGE SCALE GENOMIC DNA]</scope>
    <source>
        <strain evidence="2 3">22II-S10r2</strain>
    </source>
</reference>
<sequence>MQDIHKYLIVNALGAWRDNLSARLMQEIRERGCEILDSRIGMLGDAMTAQLMVSGNWSSVGKLETALPAIGDKLEVYLSGLRTRDRSERPDTRPYAVEINAPQQPDLLPALVAFFNNQDTVVAELVCQDYSAGQTGARMVNIQMVVLVPITAQPPALRESFMDTCDELNADGMLDPIKS</sequence>
<dbReference type="OrthoDB" id="5814713at2"/>
<comment type="subcellular location">
    <subcellularLocation>
        <location evidence="1">Cytoplasm</location>
    </subcellularLocation>
</comment>
<organism evidence="2 3">
    <name type="scientific">Oceanococcus atlanticus</name>
    <dbReference type="NCBI Taxonomy" id="1317117"/>
    <lineage>
        <taxon>Bacteria</taxon>
        <taxon>Pseudomonadati</taxon>
        <taxon>Pseudomonadota</taxon>
        <taxon>Gammaproteobacteria</taxon>
        <taxon>Chromatiales</taxon>
        <taxon>Oceanococcaceae</taxon>
        <taxon>Oceanococcus</taxon>
    </lineage>
</organism>
<evidence type="ECO:0000256" key="1">
    <source>
        <dbReference type="PIRNR" id="PIRNR028103"/>
    </source>
</evidence>
<dbReference type="GO" id="GO:0006355">
    <property type="term" value="P:regulation of DNA-templated transcription"/>
    <property type="evidence" value="ECO:0007669"/>
    <property type="project" value="UniProtKB-UniRule"/>
</dbReference>
<dbReference type="PIRSF" id="PIRSF028103">
    <property type="entry name" value="GcvR"/>
    <property type="match status" value="1"/>
</dbReference>
<keyword evidence="1" id="KW-0963">Cytoplasm</keyword>
<dbReference type="RefSeq" id="WP_083558913.1">
    <property type="nucleotide sequence ID" value="NZ_AQQV01000001.1"/>
</dbReference>
<protein>
    <recommendedName>
        <fullName evidence="1">Glycine cleavage system transcriptional repressor</fullName>
    </recommendedName>
</protein>
<dbReference type="InterPro" id="IPR016867">
    <property type="entry name" value="GcvR"/>
</dbReference>
<accession>A0A1Y1SF16</accession>
<name>A0A1Y1SF16_9GAMM</name>
<dbReference type="PANTHER" id="PTHR34875:SF5">
    <property type="entry name" value="GLYCINE CLEAVAGE SYSTEM TRANSCRIPTIONAL REPRESSOR"/>
    <property type="match status" value="1"/>
</dbReference>
<proteinExistence type="predicted"/>
<dbReference type="Gene3D" id="3.30.70.260">
    <property type="match status" value="2"/>
</dbReference>
<evidence type="ECO:0000313" key="2">
    <source>
        <dbReference type="EMBL" id="ORE88255.1"/>
    </source>
</evidence>
<dbReference type="STRING" id="1317117.ATO7_00230"/>
<dbReference type="InterPro" id="IPR050990">
    <property type="entry name" value="UPF0237/GcvR_regulator"/>
</dbReference>
<dbReference type="GO" id="GO:0005737">
    <property type="term" value="C:cytoplasm"/>
    <property type="evidence" value="ECO:0007669"/>
    <property type="project" value="UniProtKB-SubCell"/>
</dbReference>
<gene>
    <name evidence="2" type="ORF">ATO7_00230</name>
</gene>
<dbReference type="InterPro" id="IPR045865">
    <property type="entry name" value="ACT-like_dom_sf"/>
</dbReference>